<name>A0A517QHV1_9PLAN</name>
<dbReference type="PANTHER" id="PTHR30327:SF1">
    <property type="entry name" value="UPF0301 PROTEIN YQGE"/>
    <property type="match status" value="1"/>
</dbReference>
<evidence type="ECO:0000256" key="2">
    <source>
        <dbReference type="HAMAP-Rule" id="MF_00758"/>
    </source>
</evidence>
<gene>
    <name evidence="3" type="ORF">Mal48_04480</name>
</gene>
<evidence type="ECO:0000256" key="1">
    <source>
        <dbReference type="ARBA" id="ARBA00009600"/>
    </source>
</evidence>
<evidence type="ECO:0000313" key="4">
    <source>
        <dbReference type="Proteomes" id="UP000315724"/>
    </source>
</evidence>
<dbReference type="Proteomes" id="UP000315724">
    <property type="component" value="Chromosome"/>
</dbReference>
<dbReference type="PANTHER" id="PTHR30327">
    <property type="entry name" value="UNCHARACTERIZED PROTEIN YQGE"/>
    <property type="match status" value="1"/>
</dbReference>
<organism evidence="3 4">
    <name type="scientific">Thalassoglobus polymorphus</name>
    <dbReference type="NCBI Taxonomy" id="2527994"/>
    <lineage>
        <taxon>Bacteria</taxon>
        <taxon>Pseudomonadati</taxon>
        <taxon>Planctomycetota</taxon>
        <taxon>Planctomycetia</taxon>
        <taxon>Planctomycetales</taxon>
        <taxon>Planctomycetaceae</taxon>
        <taxon>Thalassoglobus</taxon>
    </lineage>
</organism>
<dbReference type="InterPro" id="IPR003774">
    <property type="entry name" value="AlgH-like"/>
</dbReference>
<dbReference type="RefSeq" id="WP_145195629.1">
    <property type="nucleotide sequence ID" value="NZ_CP036267.1"/>
</dbReference>
<dbReference type="GO" id="GO:0005829">
    <property type="term" value="C:cytosol"/>
    <property type="evidence" value="ECO:0007669"/>
    <property type="project" value="TreeGrafter"/>
</dbReference>
<accession>A0A517QHV1</accession>
<evidence type="ECO:0000313" key="3">
    <source>
        <dbReference type="EMBL" id="QDT31216.1"/>
    </source>
</evidence>
<reference evidence="3 4" key="1">
    <citation type="submission" date="2019-02" db="EMBL/GenBank/DDBJ databases">
        <title>Deep-cultivation of Planctomycetes and their phenomic and genomic characterization uncovers novel biology.</title>
        <authorList>
            <person name="Wiegand S."/>
            <person name="Jogler M."/>
            <person name="Boedeker C."/>
            <person name="Pinto D."/>
            <person name="Vollmers J."/>
            <person name="Rivas-Marin E."/>
            <person name="Kohn T."/>
            <person name="Peeters S.H."/>
            <person name="Heuer A."/>
            <person name="Rast P."/>
            <person name="Oberbeckmann S."/>
            <person name="Bunk B."/>
            <person name="Jeske O."/>
            <person name="Meyerdierks A."/>
            <person name="Storesund J.E."/>
            <person name="Kallscheuer N."/>
            <person name="Luecker S."/>
            <person name="Lage O.M."/>
            <person name="Pohl T."/>
            <person name="Merkel B.J."/>
            <person name="Hornburger P."/>
            <person name="Mueller R.-W."/>
            <person name="Bruemmer F."/>
            <person name="Labrenz M."/>
            <person name="Spormann A.M."/>
            <person name="Op den Camp H."/>
            <person name="Overmann J."/>
            <person name="Amann R."/>
            <person name="Jetten M.S.M."/>
            <person name="Mascher T."/>
            <person name="Medema M.H."/>
            <person name="Devos D.P."/>
            <person name="Kaster A.-K."/>
            <person name="Ovreas L."/>
            <person name="Rohde M."/>
            <person name="Galperin M.Y."/>
            <person name="Jogler C."/>
        </authorList>
    </citation>
    <scope>NUCLEOTIDE SEQUENCE [LARGE SCALE GENOMIC DNA]</scope>
    <source>
        <strain evidence="3 4">Mal48</strain>
    </source>
</reference>
<comment type="similarity">
    <text evidence="1 2">Belongs to the UPF0301 (AlgH) family.</text>
</comment>
<dbReference type="SUPFAM" id="SSF143456">
    <property type="entry name" value="VC0467-like"/>
    <property type="match status" value="1"/>
</dbReference>
<dbReference type="EMBL" id="CP036267">
    <property type="protein sequence ID" value="QDT31216.1"/>
    <property type="molecule type" value="Genomic_DNA"/>
</dbReference>
<proteinExistence type="inferred from homology"/>
<dbReference type="KEGG" id="tpol:Mal48_04480"/>
<keyword evidence="4" id="KW-1185">Reference proteome</keyword>
<dbReference type="OrthoDB" id="9807486at2"/>
<dbReference type="Gene3D" id="3.40.1740.10">
    <property type="entry name" value="VC0467-like"/>
    <property type="match status" value="1"/>
</dbReference>
<dbReference type="Pfam" id="PF02622">
    <property type="entry name" value="DUF179"/>
    <property type="match status" value="1"/>
</dbReference>
<protein>
    <recommendedName>
        <fullName evidence="2">UPF0301 protein Mal48_04480</fullName>
    </recommendedName>
</protein>
<dbReference type="HAMAP" id="MF_00758">
    <property type="entry name" value="UPF0301"/>
    <property type="match status" value="1"/>
</dbReference>
<dbReference type="AlphaFoldDB" id="A0A517QHV1"/>
<sequence>MLNPLRGKFLVAGDQLRDPTFFKSVVLIVEHGPDGSMGLVINHPSPFTVSHALQGNFDLPENQELVYVGGPVEPEALFVVHNSSALDPSEMPIVENVYMGSSAEVFEDILQVAIEDPQELIYRVFAGCSGWGPGQLEGELARGDWTVVPADEETVFQPDPYSIWDTLTAKAKQTRRLLPIDCDHPEWN</sequence>